<dbReference type="SMART" id="SM00228">
    <property type="entry name" value="PDZ"/>
    <property type="match status" value="2"/>
</dbReference>
<dbReference type="AlphaFoldDB" id="A0A9D1HA61"/>
<protein>
    <recommendedName>
        <fullName evidence="11">Zinc metalloprotease</fullName>
        <ecNumber evidence="11">3.4.24.-</ecNumber>
    </recommendedName>
</protein>
<dbReference type="InterPro" id="IPR036034">
    <property type="entry name" value="PDZ_sf"/>
</dbReference>
<feature type="domain" description="PDZ" evidence="12">
    <location>
        <begin position="117"/>
        <end position="191"/>
    </location>
</feature>
<keyword evidence="10 11" id="KW-0472">Membrane</keyword>
<dbReference type="GO" id="GO:0016020">
    <property type="term" value="C:membrane"/>
    <property type="evidence" value="ECO:0007669"/>
    <property type="project" value="UniProtKB-SubCell"/>
</dbReference>
<keyword evidence="7 11" id="KW-0862">Zinc</keyword>
<dbReference type="NCBIfam" id="TIGR00054">
    <property type="entry name" value="RIP metalloprotease RseP"/>
    <property type="match status" value="1"/>
</dbReference>
<dbReference type="CDD" id="cd06163">
    <property type="entry name" value="S2P-M50_PDZ_RseP-like"/>
    <property type="match status" value="2"/>
</dbReference>
<dbReference type="InterPro" id="IPR004387">
    <property type="entry name" value="Pept_M50_Zn"/>
</dbReference>
<dbReference type="Pfam" id="PF02163">
    <property type="entry name" value="Peptidase_M50"/>
    <property type="match status" value="1"/>
</dbReference>
<dbReference type="PANTHER" id="PTHR42837:SF2">
    <property type="entry name" value="MEMBRANE METALLOPROTEASE ARASP2, CHLOROPLASTIC-RELATED"/>
    <property type="match status" value="1"/>
</dbReference>
<evidence type="ECO:0000256" key="3">
    <source>
        <dbReference type="ARBA" id="ARBA00007931"/>
    </source>
</evidence>
<keyword evidence="6 11" id="KW-0378">Hydrolase</keyword>
<evidence type="ECO:0000313" key="13">
    <source>
        <dbReference type="EMBL" id="HIT98084.1"/>
    </source>
</evidence>
<evidence type="ECO:0000256" key="6">
    <source>
        <dbReference type="ARBA" id="ARBA00022801"/>
    </source>
</evidence>
<dbReference type="InterPro" id="IPR008915">
    <property type="entry name" value="Peptidase_M50"/>
</dbReference>
<accession>A0A9D1HA61</accession>
<comment type="cofactor">
    <cofactor evidence="1 11">
        <name>Zn(2+)</name>
        <dbReference type="ChEBI" id="CHEBI:29105"/>
    </cofactor>
</comment>
<evidence type="ECO:0000313" key="14">
    <source>
        <dbReference type="Proteomes" id="UP000824161"/>
    </source>
</evidence>
<evidence type="ECO:0000256" key="7">
    <source>
        <dbReference type="ARBA" id="ARBA00022833"/>
    </source>
</evidence>
<dbReference type="SUPFAM" id="SSF50156">
    <property type="entry name" value="PDZ domain-like"/>
    <property type="match status" value="2"/>
</dbReference>
<evidence type="ECO:0000256" key="5">
    <source>
        <dbReference type="ARBA" id="ARBA00022692"/>
    </source>
</evidence>
<evidence type="ECO:0000256" key="11">
    <source>
        <dbReference type="RuleBase" id="RU362031"/>
    </source>
</evidence>
<evidence type="ECO:0000256" key="8">
    <source>
        <dbReference type="ARBA" id="ARBA00022989"/>
    </source>
</evidence>
<comment type="subcellular location">
    <subcellularLocation>
        <location evidence="2">Membrane</location>
        <topology evidence="2">Multi-pass membrane protein</topology>
    </subcellularLocation>
</comment>
<feature type="transmembrane region" description="Helical" evidence="11">
    <location>
        <begin position="380"/>
        <end position="405"/>
    </location>
</feature>
<dbReference type="PANTHER" id="PTHR42837">
    <property type="entry name" value="REGULATOR OF SIGMA-E PROTEASE RSEP"/>
    <property type="match status" value="1"/>
</dbReference>
<dbReference type="Gene3D" id="2.30.42.10">
    <property type="match status" value="2"/>
</dbReference>
<keyword evidence="4" id="KW-0645">Protease</keyword>
<comment type="similarity">
    <text evidence="3 11">Belongs to the peptidase M50B family.</text>
</comment>
<sequence>MDILIRILQLLLSLTILVTIHELGHYLAAKAFGARVDKFYIFFNPRFSLFKKKIGETEYGIGWLPLGGYCKIAGMVDESMDTEALKSEPQPWEYRSKPAWQRLIIIVAGVVMNVLLAWFIYSMMTYKYGETYIATRDVKDGIAITDSTLASTIGLRPGDRIVSIDGKEYENFFDTYSAVLLGSQLTVQRQGRDTTLTIPVDFIDTFKDYNSPYFYYPRVPMIVATVPDSSINAHCGLRPGDRIVSVSGTPVPFFDQAKEVLRSHSSGEVLLEVHRADTTLFLGAKVSPQGLLGIINDLSPQTLIRLEILPVTEKQYGFFAALGRGVGVTGEKIANYWAQVKKLVNPESGAYKSVGSVITMGSLFPPVWDWTAFWQLTAFLSIMLAVINILPIPALDGGHAVFILYEMITRRQPSEKVLEWAQMVGFVLLILIMVLAFGNDILRLFQ</sequence>
<comment type="caution">
    <text evidence="13">The sequence shown here is derived from an EMBL/GenBank/DDBJ whole genome shotgun (WGS) entry which is preliminary data.</text>
</comment>
<evidence type="ECO:0000256" key="2">
    <source>
        <dbReference type="ARBA" id="ARBA00004141"/>
    </source>
</evidence>
<reference evidence="13" key="2">
    <citation type="journal article" date="2021" name="PeerJ">
        <title>Extensive microbial diversity within the chicken gut microbiome revealed by metagenomics and culture.</title>
        <authorList>
            <person name="Gilroy R."/>
            <person name="Ravi A."/>
            <person name="Getino M."/>
            <person name="Pursley I."/>
            <person name="Horton D.L."/>
            <person name="Alikhan N.F."/>
            <person name="Baker D."/>
            <person name="Gharbi K."/>
            <person name="Hall N."/>
            <person name="Watson M."/>
            <person name="Adriaenssens E.M."/>
            <person name="Foster-Nyarko E."/>
            <person name="Jarju S."/>
            <person name="Secka A."/>
            <person name="Antonio M."/>
            <person name="Oren A."/>
            <person name="Chaudhuri R.R."/>
            <person name="La Ragione R."/>
            <person name="Hildebrand F."/>
            <person name="Pallen M.J."/>
        </authorList>
    </citation>
    <scope>NUCLEOTIDE SEQUENCE</scope>
    <source>
        <strain evidence="13">1383</strain>
    </source>
</reference>
<keyword evidence="11" id="KW-0479">Metal-binding</keyword>
<proteinExistence type="inferred from homology"/>
<feature type="transmembrane region" description="Helical" evidence="11">
    <location>
        <begin position="99"/>
        <end position="121"/>
    </location>
</feature>
<dbReference type="InterPro" id="IPR041489">
    <property type="entry name" value="PDZ_6"/>
</dbReference>
<dbReference type="GO" id="GO:0004222">
    <property type="term" value="F:metalloendopeptidase activity"/>
    <property type="evidence" value="ECO:0007669"/>
    <property type="project" value="InterPro"/>
</dbReference>
<evidence type="ECO:0000256" key="10">
    <source>
        <dbReference type="ARBA" id="ARBA00023136"/>
    </source>
</evidence>
<keyword evidence="5 11" id="KW-0812">Transmembrane</keyword>
<feature type="transmembrane region" description="Helical" evidence="11">
    <location>
        <begin position="417"/>
        <end position="438"/>
    </location>
</feature>
<dbReference type="GO" id="GO:0046872">
    <property type="term" value="F:metal ion binding"/>
    <property type="evidence" value="ECO:0007669"/>
    <property type="project" value="UniProtKB-KW"/>
</dbReference>
<dbReference type="EMBL" id="DVLY01000105">
    <property type="protein sequence ID" value="HIT98084.1"/>
    <property type="molecule type" value="Genomic_DNA"/>
</dbReference>
<keyword evidence="8 11" id="KW-1133">Transmembrane helix</keyword>
<dbReference type="InterPro" id="IPR001478">
    <property type="entry name" value="PDZ"/>
</dbReference>
<dbReference type="Pfam" id="PF17820">
    <property type="entry name" value="PDZ_6"/>
    <property type="match status" value="1"/>
</dbReference>
<reference evidence="13" key="1">
    <citation type="submission" date="2020-10" db="EMBL/GenBank/DDBJ databases">
        <authorList>
            <person name="Gilroy R."/>
        </authorList>
    </citation>
    <scope>NUCLEOTIDE SEQUENCE</scope>
    <source>
        <strain evidence="13">1383</strain>
    </source>
</reference>
<evidence type="ECO:0000259" key="12">
    <source>
        <dbReference type="SMART" id="SM00228"/>
    </source>
</evidence>
<evidence type="ECO:0000256" key="4">
    <source>
        <dbReference type="ARBA" id="ARBA00022670"/>
    </source>
</evidence>
<dbReference type="EC" id="3.4.24.-" evidence="11"/>
<gene>
    <name evidence="13" type="primary">rseP</name>
    <name evidence="13" type="ORF">IAC44_04515</name>
</gene>
<name>A0A9D1HA61_9FLAO</name>
<feature type="domain" description="PDZ" evidence="12">
    <location>
        <begin position="194"/>
        <end position="277"/>
    </location>
</feature>
<keyword evidence="9 11" id="KW-0482">Metalloprotease</keyword>
<organism evidence="13 14">
    <name type="scientific">Candidatus Merdimorpha stercoravium</name>
    <dbReference type="NCBI Taxonomy" id="2840863"/>
    <lineage>
        <taxon>Bacteria</taxon>
        <taxon>Pseudomonadati</taxon>
        <taxon>Bacteroidota</taxon>
        <taxon>Flavobacteriia</taxon>
        <taxon>Flavobacteriales</taxon>
        <taxon>Candidatus Merdimorpha</taxon>
    </lineage>
</organism>
<evidence type="ECO:0000256" key="9">
    <source>
        <dbReference type="ARBA" id="ARBA00023049"/>
    </source>
</evidence>
<dbReference type="GO" id="GO:0006508">
    <property type="term" value="P:proteolysis"/>
    <property type="evidence" value="ECO:0007669"/>
    <property type="project" value="UniProtKB-KW"/>
</dbReference>
<evidence type="ECO:0000256" key="1">
    <source>
        <dbReference type="ARBA" id="ARBA00001947"/>
    </source>
</evidence>
<dbReference type="Proteomes" id="UP000824161">
    <property type="component" value="Unassembled WGS sequence"/>
</dbReference>